<dbReference type="GO" id="GO:0005525">
    <property type="term" value="F:GTP binding"/>
    <property type="evidence" value="ECO:0007669"/>
    <property type="project" value="UniProtKB-UniRule"/>
</dbReference>
<evidence type="ECO:0000313" key="11">
    <source>
        <dbReference type="Proteomes" id="UP000502958"/>
    </source>
</evidence>
<evidence type="ECO:0000256" key="4">
    <source>
        <dbReference type="ARBA" id="ARBA00022741"/>
    </source>
</evidence>
<dbReference type="Pfam" id="PF01926">
    <property type="entry name" value="MMR_HSR1"/>
    <property type="match status" value="1"/>
</dbReference>
<dbReference type="AlphaFoldDB" id="A0A6C1FBC2"/>
<dbReference type="GO" id="GO:0005829">
    <property type="term" value="C:cytosol"/>
    <property type="evidence" value="ECO:0007669"/>
    <property type="project" value="TreeGrafter"/>
</dbReference>
<comment type="similarity">
    <text evidence="1 7">Belongs to the TRAFAC class TrmE-Era-EngA-EngB-Septin-like GTPase superfamily. Era GTPase family.</text>
</comment>
<dbReference type="HAMAP" id="MF_00367">
    <property type="entry name" value="GTPase_Era"/>
    <property type="match status" value="1"/>
</dbReference>
<keyword evidence="3 7" id="KW-0690">Ribosome biogenesis</keyword>
<reference evidence="10 11" key="1">
    <citation type="submission" date="2020-01" db="EMBL/GenBank/DDBJ databases">
        <title>Complete genome of Buchnera aphidicola isolated from Chaitophorus populeti.</title>
        <authorList>
            <person name="Park J."/>
            <person name="Xi H."/>
        </authorList>
    </citation>
    <scope>NUCLEOTIDE SEQUENCE [LARGE SCALE GENOMIC DNA]</scope>
    <source>
        <strain evidence="10 11">UsonBac</strain>
    </source>
</reference>
<dbReference type="InterPro" id="IPR005225">
    <property type="entry name" value="Small_GTP-bd"/>
</dbReference>
<dbReference type="EMBL" id="CP047588">
    <property type="protein sequence ID" value="QIE01977.1"/>
    <property type="molecule type" value="Genomic_DNA"/>
</dbReference>
<evidence type="ECO:0000256" key="6">
    <source>
        <dbReference type="ARBA" id="ARBA00023134"/>
    </source>
</evidence>
<comment type="subcellular location">
    <subcellularLocation>
        <location evidence="7">Cytoplasm</location>
    </subcellularLocation>
    <subcellularLocation>
        <location evidence="7">Cell membrane</location>
        <topology evidence="7">Peripheral membrane protein</topology>
    </subcellularLocation>
</comment>
<dbReference type="InterPro" id="IPR004044">
    <property type="entry name" value="KH_dom_type_2"/>
</dbReference>
<feature type="domain" description="KH type-2" evidence="9">
    <location>
        <begin position="209"/>
        <end position="278"/>
    </location>
</feature>
<keyword evidence="7" id="KW-0963">Cytoplasm</keyword>
<comment type="subunit">
    <text evidence="7">Monomer.</text>
</comment>
<dbReference type="PANTHER" id="PTHR42698:SF1">
    <property type="entry name" value="GTPASE ERA, MITOCHONDRIAL"/>
    <property type="match status" value="1"/>
</dbReference>
<dbReference type="InterPro" id="IPR005662">
    <property type="entry name" value="GTPase_Era-like"/>
</dbReference>
<feature type="binding site" evidence="7">
    <location>
        <begin position="124"/>
        <end position="127"/>
    </location>
    <ligand>
        <name>GTP</name>
        <dbReference type="ChEBI" id="CHEBI:37565"/>
    </ligand>
</feature>
<keyword evidence="5 7" id="KW-0694">RNA-binding</keyword>
<dbReference type="RefSeq" id="WP_163119204.1">
    <property type="nucleotide sequence ID" value="NZ_CP047588.1"/>
</dbReference>
<dbReference type="Pfam" id="PF07650">
    <property type="entry name" value="KH_2"/>
    <property type="match status" value="1"/>
</dbReference>
<keyword evidence="6 7" id="KW-0342">GTP-binding</keyword>
<dbReference type="Gene3D" id="3.40.50.300">
    <property type="entry name" value="P-loop containing nucleotide triphosphate hydrolases"/>
    <property type="match status" value="1"/>
</dbReference>
<dbReference type="GO" id="GO:0005886">
    <property type="term" value="C:plasma membrane"/>
    <property type="evidence" value="ECO:0007669"/>
    <property type="project" value="UniProtKB-SubCell"/>
</dbReference>
<dbReference type="InterPro" id="IPR009019">
    <property type="entry name" value="KH_sf_prok-type"/>
</dbReference>
<accession>A0A6C1FBC2</accession>
<evidence type="ECO:0000259" key="8">
    <source>
        <dbReference type="Pfam" id="PF01926"/>
    </source>
</evidence>
<gene>
    <name evidence="7 10" type="primary">era</name>
    <name evidence="10" type="ORF">GUU85_01200</name>
</gene>
<dbReference type="PANTHER" id="PTHR42698">
    <property type="entry name" value="GTPASE ERA"/>
    <property type="match status" value="1"/>
</dbReference>
<dbReference type="Proteomes" id="UP000502958">
    <property type="component" value="Chromosome"/>
</dbReference>
<dbReference type="GO" id="GO:0003924">
    <property type="term" value="F:GTPase activity"/>
    <property type="evidence" value="ECO:0007669"/>
    <property type="project" value="UniProtKB-UniRule"/>
</dbReference>
<sequence length="280" mass="32717">MNIKQEYCGYISIVGKSNVGKSTLLNKIIGKTISISSKKKYTTQNNIIGIKTQNIYQTIYIDTPGMIIDQKKQSIISEQEKFYKTIKISELIIFIIDTIFWTQDNQIIFDKIQQYNIPIIIIINKIDRINNKMILLPLIKFLKNKKNIIEIIPISIKKTNHMNFLNHIIIKYLPKQQHIYPRSYVTTNTQLFTLSEIIRKQLILFLGDELPALITVHIESLKINQNKDVRIIAIIKVKNSRHKKIVIGHHGEKIKKISMISRQKIINEICAKTHLFIWVK</sequence>
<keyword evidence="7" id="KW-0699">rRNA-binding</keyword>
<dbReference type="NCBIfam" id="TIGR00436">
    <property type="entry name" value="era"/>
    <property type="match status" value="1"/>
</dbReference>
<evidence type="ECO:0000256" key="7">
    <source>
        <dbReference type="HAMAP-Rule" id="MF_00367"/>
    </source>
</evidence>
<dbReference type="InterPro" id="IPR027417">
    <property type="entry name" value="P-loop_NTPase"/>
</dbReference>
<keyword evidence="4 7" id="KW-0547">Nucleotide-binding</keyword>
<dbReference type="CDD" id="cd22534">
    <property type="entry name" value="KH-II_Era"/>
    <property type="match status" value="1"/>
</dbReference>
<dbReference type="Gene3D" id="3.30.300.20">
    <property type="match status" value="1"/>
</dbReference>
<evidence type="ECO:0000313" key="10">
    <source>
        <dbReference type="EMBL" id="QIE01977.1"/>
    </source>
</evidence>
<dbReference type="InterPro" id="IPR006073">
    <property type="entry name" value="GTP-bd"/>
</dbReference>
<organism evidence="10 11">
    <name type="scientific">Buchnera aphidicola subsp. Uroleucon sonchi</name>
    <dbReference type="NCBI Taxonomy" id="118118"/>
    <lineage>
        <taxon>Bacteria</taxon>
        <taxon>Pseudomonadati</taxon>
        <taxon>Pseudomonadota</taxon>
        <taxon>Gammaproteobacteria</taxon>
        <taxon>Enterobacterales</taxon>
        <taxon>Erwiniaceae</taxon>
        <taxon>Buchnera</taxon>
    </lineage>
</organism>
<feature type="binding site" evidence="7">
    <location>
        <begin position="62"/>
        <end position="66"/>
    </location>
    <ligand>
        <name>GTP</name>
        <dbReference type="ChEBI" id="CHEBI:37565"/>
    </ligand>
</feature>
<protein>
    <recommendedName>
        <fullName evidence="2 7">GTPase Era</fullName>
    </recommendedName>
</protein>
<dbReference type="GO" id="GO:0043024">
    <property type="term" value="F:ribosomal small subunit binding"/>
    <property type="evidence" value="ECO:0007669"/>
    <property type="project" value="TreeGrafter"/>
</dbReference>
<dbReference type="PRINTS" id="PR00326">
    <property type="entry name" value="GTP1OBG"/>
</dbReference>
<dbReference type="GO" id="GO:0000028">
    <property type="term" value="P:ribosomal small subunit assembly"/>
    <property type="evidence" value="ECO:0007669"/>
    <property type="project" value="TreeGrafter"/>
</dbReference>
<feature type="domain" description="G" evidence="8">
    <location>
        <begin position="11"/>
        <end position="125"/>
    </location>
</feature>
<name>A0A6C1FBC2_BUCUN</name>
<dbReference type="InterPro" id="IPR015946">
    <property type="entry name" value="KH_dom-like_a/b"/>
</dbReference>
<evidence type="ECO:0000256" key="5">
    <source>
        <dbReference type="ARBA" id="ARBA00022884"/>
    </source>
</evidence>
<keyword evidence="7" id="KW-0472">Membrane</keyword>
<comment type="caution">
    <text evidence="7">Lacks conserved residue(s) required for the propagation of feature annotation.</text>
</comment>
<evidence type="ECO:0000256" key="2">
    <source>
        <dbReference type="ARBA" id="ARBA00020484"/>
    </source>
</evidence>
<evidence type="ECO:0000256" key="1">
    <source>
        <dbReference type="ARBA" id="ARBA00007921"/>
    </source>
</evidence>
<keyword evidence="7" id="KW-1003">Cell membrane</keyword>
<evidence type="ECO:0000259" key="9">
    <source>
        <dbReference type="Pfam" id="PF07650"/>
    </source>
</evidence>
<dbReference type="SUPFAM" id="SSF54814">
    <property type="entry name" value="Prokaryotic type KH domain (KH-domain type II)"/>
    <property type="match status" value="1"/>
</dbReference>
<evidence type="ECO:0000256" key="3">
    <source>
        <dbReference type="ARBA" id="ARBA00022517"/>
    </source>
</evidence>
<comment type="function">
    <text evidence="7">An essential GTPase that binds both GDP and GTP, with rapid nucleotide exchange. Plays a role in 16S rRNA processing and 30S ribosomal subunit biogenesis and possibly also in cell cycle regulation and energy metabolism.</text>
</comment>
<proteinExistence type="inferred from homology"/>
<dbReference type="NCBIfam" id="TIGR00231">
    <property type="entry name" value="small_GTP"/>
    <property type="match status" value="1"/>
</dbReference>
<dbReference type="SUPFAM" id="SSF52540">
    <property type="entry name" value="P-loop containing nucleoside triphosphate hydrolases"/>
    <property type="match status" value="1"/>
</dbReference>
<dbReference type="GO" id="GO:0070181">
    <property type="term" value="F:small ribosomal subunit rRNA binding"/>
    <property type="evidence" value="ECO:0007669"/>
    <property type="project" value="UniProtKB-UniRule"/>
</dbReference>